<reference evidence="2" key="1">
    <citation type="journal article" date="2017" name="Nature">
        <title>The sunflower genome provides insights into oil metabolism, flowering and Asterid evolution.</title>
        <authorList>
            <person name="Badouin H."/>
            <person name="Gouzy J."/>
            <person name="Grassa C.J."/>
            <person name="Murat F."/>
            <person name="Staton S.E."/>
            <person name="Cottret L."/>
            <person name="Lelandais-Briere C."/>
            <person name="Owens G.L."/>
            <person name="Carrere S."/>
            <person name="Mayjonade B."/>
            <person name="Legrand L."/>
            <person name="Gill N."/>
            <person name="Kane N.C."/>
            <person name="Bowers J.E."/>
            <person name="Hubner S."/>
            <person name="Bellec A."/>
            <person name="Berard A."/>
            <person name="Berges H."/>
            <person name="Blanchet N."/>
            <person name="Boniface M.C."/>
            <person name="Brunel D."/>
            <person name="Catrice O."/>
            <person name="Chaidir N."/>
            <person name="Claudel C."/>
            <person name="Donnadieu C."/>
            <person name="Faraut T."/>
            <person name="Fievet G."/>
            <person name="Helmstetter N."/>
            <person name="King M."/>
            <person name="Knapp S.J."/>
            <person name="Lai Z."/>
            <person name="Le Paslier M.C."/>
            <person name="Lippi Y."/>
            <person name="Lorenzon L."/>
            <person name="Mandel J.R."/>
            <person name="Marage G."/>
            <person name="Marchand G."/>
            <person name="Marquand E."/>
            <person name="Bret-Mestries E."/>
            <person name="Morien E."/>
            <person name="Nambeesan S."/>
            <person name="Nguyen T."/>
            <person name="Pegot-Espagnet P."/>
            <person name="Pouilly N."/>
            <person name="Raftis F."/>
            <person name="Sallet E."/>
            <person name="Schiex T."/>
            <person name="Thomas J."/>
            <person name="Vandecasteele C."/>
            <person name="Vares D."/>
            <person name="Vear F."/>
            <person name="Vautrin S."/>
            <person name="Crespi M."/>
            <person name="Mangin B."/>
            <person name="Burke J.M."/>
            <person name="Salse J."/>
            <person name="Munos S."/>
            <person name="Vincourt P."/>
            <person name="Rieseberg L.H."/>
            <person name="Langlade N.B."/>
        </authorList>
    </citation>
    <scope>NUCLEOTIDE SEQUENCE</scope>
    <source>
        <tissue evidence="2">Leaves</tissue>
    </source>
</reference>
<dbReference type="Proteomes" id="UP000215914">
    <property type="component" value="Unassembled WGS sequence"/>
</dbReference>
<protein>
    <submittedName>
        <fullName evidence="2">Uncharacterized protein</fullName>
    </submittedName>
</protein>
<proteinExistence type="predicted"/>
<evidence type="ECO:0000256" key="1">
    <source>
        <dbReference type="SAM" id="Phobius"/>
    </source>
</evidence>
<accession>A0A9K3J0K3</accession>
<evidence type="ECO:0000313" key="3">
    <source>
        <dbReference type="Proteomes" id="UP000215914"/>
    </source>
</evidence>
<dbReference type="PANTHER" id="PTHR33640:SF30">
    <property type="entry name" value="DUF4408 DOMAIN-CONTAINING PROTEIN"/>
    <property type="match status" value="1"/>
</dbReference>
<gene>
    <name evidence="2" type="ORF">HanXRQr2_Chr05g0224781</name>
</gene>
<dbReference type="AlphaFoldDB" id="A0A9K3J0K3"/>
<dbReference type="OrthoDB" id="1082160at2759"/>
<dbReference type="Gramene" id="mRNA:HanXRQr2_Chr05g0224781">
    <property type="protein sequence ID" value="mRNA:HanXRQr2_Chr05g0224781"/>
    <property type="gene ID" value="HanXRQr2_Chr05g0224781"/>
</dbReference>
<evidence type="ECO:0000313" key="2">
    <source>
        <dbReference type="EMBL" id="KAF5806709.1"/>
    </source>
</evidence>
<keyword evidence="1" id="KW-1133">Transmembrane helix</keyword>
<sequence>MVSCDPNDVVEDEKMKMNMLHRLKLYLNIANLLQLIELFIAVALIFWSSSRIISVLNDLNLSGDNLLTFSSNLFNQHIVFLVGNVIIVACYMLSRRTEQVNRSEKLDEEYNPLSHRKTTIDGSIGDSVTVTVTVTPPSKVTEETYGEEKPNGAGRYESSDVVITESETETAIEVAVKQAVKRIERFRRTESEKLKREMSVKPPRRSATTERLPEMVEKMSNEEFRHAVETFILKQQRLLKLEGMDESGIAL</sequence>
<feature type="transmembrane region" description="Helical" evidence="1">
    <location>
        <begin position="74"/>
        <end position="93"/>
    </location>
</feature>
<keyword evidence="3" id="KW-1185">Reference proteome</keyword>
<comment type="caution">
    <text evidence="2">The sequence shown here is derived from an EMBL/GenBank/DDBJ whole genome shotgun (WGS) entry which is preliminary data.</text>
</comment>
<name>A0A9K3J0K3_HELAN</name>
<dbReference type="EMBL" id="MNCJ02000320">
    <property type="protein sequence ID" value="KAF5806709.1"/>
    <property type="molecule type" value="Genomic_DNA"/>
</dbReference>
<keyword evidence="1" id="KW-0812">Transmembrane</keyword>
<organism evidence="2 3">
    <name type="scientific">Helianthus annuus</name>
    <name type="common">Common sunflower</name>
    <dbReference type="NCBI Taxonomy" id="4232"/>
    <lineage>
        <taxon>Eukaryota</taxon>
        <taxon>Viridiplantae</taxon>
        <taxon>Streptophyta</taxon>
        <taxon>Embryophyta</taxon>
        <taxon>Tracheophyta</taxon>
        <taxon>Spermatophyta</taxon>
        <taxon>Magnoliopsida</taxon>
        <taxon>eudicotyledons</taxon>
        <taxon>Gunneridae</taxon>
        <taxon>Pentapetalae</taxon>
        <taxon>asterids</taxon>
        <taxon>campanulids</taxon>
        <taxon>Asterales</taxon>
        <taxon>Asteraceae</taxon>
        <taxon>Asteroideae</taxon>
        <taxon>Heliantheae alliance</taxon>
        <taxon>Heliantheae</taxon>
        <taxon>Helianthus</taxon>
    </lineage>
</organism>
<feature type="transmembrane region" description="Helical" evidence="1">
    <location>
        <begin position="25"/>
        <end position="47"/>
    </location>
</feature>
<reference evidence="2" key="2">
    <citation type="submission" date="2020-06" db="EMBL/GenBank/DDBJ databases">
        <title>Helianthus annuus Genome sequencing and assembly Release 2.</title>
        <authorList>
            <person name="Gouzy J."/>
            <person name="Langlade N."/>
            <person name="Munos S."/>
        </authorList>
    </citation>
    <scope>NUCLEOTIDE SEQUENCE</scope>
    <source>
        <tissue evidence="2">Leaves</tissue>
    </source>
</reference>
<keyword evidence="1" id="KW-0472">Membrane</keyword>
<dbReference type="PANTHER" id="PTHR33640">
    <property type="entry name" value="TRANSMEMBRANE PROTEIN"/>
    <property type="match status" value="1"/>
</dbReference>